<dbReference type="Gene3D" id="2.40.10.10">
    <property type="entry name" value="Trypsin-like serine proteases"/>
    <property type="match status" value="1"/>
</dbReference>
<dbReference type="GO" id="GO:0004252">
    <property type="term" value="F:serine-type endopeptidase activity"/>
    <property type="evidence" value="ECO:0007669"/>
    <property type="project" value="InterPro"/>
</dbReference>
<dbReference type="AlphaFoldDB" id="A0AAU9V203"/>
<keyword evidence="1" id="KW-1015">Disulfide bond</keyword>
<evidence type="ECO:0000313" key="5">
    <source>
        <dbReference type="Proteomes" id="UP001153954"/>
    </source>
</evidence>
<proteinExistence type="predicted"/>
<evidence type="ECO:0000256" key="1">
    <source>
        <dbReference type="ARBA" id="ARBA00023157"/>
    </source>
</evidence>
<evidence type="ECO:0000256" key="2">
    <source>
        <dbReference type="SAM" id="SignalP"/>
    </source>
</evidence>
<dbReference type="PANTHER" id="PTHR24250:SF50">
    <property type="entry name" value="PEPTIDASE S1 DOMAIN-CONTAINING PROTEIN"/>
    <property type="match status" value="1"/>
</dbReference>
<accession>A0AAU9V203</accession>
<dbReference type="PANTHER" id="PTHR24250">
    <property type="entry name" value="CHYMOTRYPSIN-RELATED"/>
    <property type="match status" value="1"/>
</dbReference>
<organism evidence="4 5">
    <name type="scientific">Euphydryas editha</name>
    <name type="common">Edith's checkerspot</name>
    <dbReference type="NCBI Taxonomy" id="104508"/>
    <lineage>
        <taxon>Eukaryota</taxon>
        <taxon>Metazoa</taxon>
        <taxon>Ecdysozoa</taxon>
        <taxon>Arthropoda</taxon>
        <taxon>Hexapoda</taxon>
        <taxon>Insecta</taxon>
        <taxon>Pterygota</taxon>
        <taxon>Neoptera</taxon>
        <taxon>Endopterygota</taxon>
        <taxon>Lepidoptera</taxon>
        <taxon>Glossata</taxon>
        <taxon>Ditrysia</taxon>
        <taxon>Papilionoidea</taxon>
        <taxon>Nymphalidae</taxon>
        <taxon>Nymphalinae</taxon>
        <taxon>Euphydryas</taxon>
    </lineage>
</organism>
<evidence type="ECO:0000259" key="3">
    <source>
        <dbReference type="PROSITE" id="PS50240"/>
    </source>
</evidence>
<feature type="domain" description="Peptidase S1" evidence="3">
    <location>
        <begin position="7"/>
        <end position="292"/>
    </location>
</feature>
<dbReference type="EMBL" id="CAKOGL010000026">
    <property type="protein sequence ID" value="CAH2104077.1"/>
    <property type="molecule type" value="Genomic_DNA"/>
</dbReference>
<gene>
    <name evidence="4" type="ORF">EEDITHA_LOCUS18505</name>
</gene>
<keyword evidence="2" id="KW-0732">Signal</keyword>
<dbReference type="InterPro" id="IPR009003">
    <property type="entry name" value="Peptidase_S1_PA"/>
</dbReference>
<dbReference type="GO" id="GO:0006508">
    <property type="term" value="P:proteolysis"/>
    <property type="evidence" value="ECO:0007669"/>
    <property type="project" value="InterPro"/>
</dbReference>
<keyword evidence="5" id="KW-1185">Reference proteome</keyword>
<protein>
    <recommendedName>
        <fullName evidence="3">Peptidase S1 domain-containing protein</fullName>
    </recommendedName>
</protein>
<dbReference type="InterPro" id="IPR001254">
    <property type="entry name" value="Trypsin_dom"/>
</dbReference>
<feature type="signal peptide" evidence="2">
    <location>
        <begin position="1"/>
        <end position="18"/>
    </location>
</feature>
<dbReference type="SMART" id="SM00020">
    <property type="entry name" value="Tryp_SPc"/>
    <property type="match status" value="1"/>
</dbReference>
<reference evidence="4" key="1">
    <citation type="submission" date="2022-03" db="EMBL/GenBank/DDBJ databases">
        <authorList>
            <person name="Tunstrom K."/>
        </authorList>
    </citation>
    <scope>NUCLEOTIDE SEQUENCE</scope>
</reference>
<name>A0AAU9V203_EUPED</name>
<sequence length="328" mass="36750">MNRWEIVILGLCSTLCLGREPFKPRDGSVPFLVYFLSRYRGLCVGTLLSRTTVVTASVCVADPTGSAHDTRAINVVTAATYRHPRRGIRVQVTKIILPKLPNTTAERAYTIQKSPAILLLARKVPDVLAEIPLRPITIDYKGDEALTLHEECLMPGWHFFYKGDKIYPIHKFLLQRNIRVQYLIIVKKSLWCNTVTVKFQKAMTNLGYTGYFDKTASVCVKDPDREAQPCHGMYGAPLVCHGKAVGVLSAPDAQWANCTGFTNLVHLFSAAHIRDFMTCVSGLFAPEFDMNWETFKKDIESDASGVGQYDYLPDMYDRLVDASSSDEV</sequence>
<comment type="caution">
    <text evidence="4">The sequence shown here is derived from an EMBL/GenBank/DDBJ whole genome shotgun (WGS) entry which is preliminary data.</text>
</comment>
<feature type="chain" id="PRO_5043358963" description="Peptidase S1 domain-containing protein" evidence="2">
    <location>
        <begin position="19"/>
        <end position="328"/>
    </location>
</feature>
<dbReference type="SUPFAM" id="SSF50494">
    <property type="entry name" value="Trypsin-like serine proteases"/>
    <property type="match status" value="1"/>
</dbReference>
<dbReference type="Proteomes" id="UP001153954">
    <property type="component" value="Unassembled WGS sequence"/>
</dbReference>
<dbReference type="InterPro" id="IPR043504">
    <property type="entry name" value="Peptidase_S1_PA_chymotrypsin"/>
</dbReference>
<dbReference type="PROSITE" id="PS50240">
    <property type="entry name" value="TRYPSIN_DOM"/>
    <property type="match status" value="1"/>
</dbReference>
<evidence type="ECO:0000313" key="4">
    <source>
        <dbReference type="EMBL" id="CAH2104077.1"/>
    </source>
</evidence>